<comment type="caution">
    <text evidence="2">The sequence shown here is derived from an EMBL/GenBank/DDBJ whole genome shotgun (WGS) entry which is preliminary data.</text>
</comment>
<dbReference type="EMBL" id="BLLF01002484">
    <property type="protein sequence ID" value="GFH24258.1"/>
    <property type="molecule type" value="Genomic_DNA"/>
</dbReference>
<dbReference type="InterPro" id="IPR006342">
    <property type="entry name" value="FkbM_mtfrase"/>
</dbReference>
<evidence type="ECO:0000313" key="3">
    <source>
        <dbReference type="Proteomes" id="UP000485058"/>
    </source>
</evidence>
<protein>
    <recommendedName>
        <fullName evidence="1">Methyltransferase FkbM domain-containing protein</fullName>
    </recommendedName>
</protein>
<dbReference type="Pfam" id="PF05050">
    <property type="entry name" value="Methyltransf_21"/>
    <property type="match status" value="1"/>
</dbReference>
<reference evidence="2 3" key="1">
    <citation type="submission" date="2020-02" db="EMBL/GenBank/DDBJ databases">
        <title>Draft genome sequence of Haematococcus lacustris strain NIES-144.</title>
        <authorList>
            <person name="Morimoto D."/>
            <person name="Nakagawa S."/>
            <person name="Yoshida T."/>
            <person name="Sawayama S."/>
        </authorList>
    </citation>
    <scope>NUCLEOTIDE SEQUENCE [LARGE SCALE GENOMIC DNA]</scope>
    <source>
        <strain evidence="2 3">NIES-144</strain>
    </source>
</reference>
<evidence type="ECO:0000259" key="1">
    <source>
        <dbReference type="Pfam" id="PF05050"/>
    </source>
</evidence>
<sequence>MQHDLGFLAHGLGDLSPGSTLQPRHLTVHCIEPSDINFLRLDEVRQVLMHHAAYRPGVKFGGPLTHITSGGVGATWLMHNVAVWTVDKLMQDVVGANTSVLLLKIDTEGWDGLVLQGASKALERKVSLTQPDLTLVDFIIFEYNR</sequence>
<dbReference type="Proteomes" id="UP000485058">
    <property type="component" value="Unassembled WGS sequence"/>
</dbReference>
<name>A0A6A0A092_HAELA</name>
<dbReference type="SUPFAM" id="SSF53335">
    <property type="entry name" value="S-adenosyl-L-methionine-dependent methyltransferases"/>
    <property type="match status" value="1"/>
</dbReference>
<dbReference type="AlphaFoldDB" id="A0A6A0A092"/>
<accession>A0A6A0A092</accession>
<dbReference type="Gene3D" id="3.40.50.150">
    <property type="entry name" value="Vaccinia Virus protein VP39"/>
    <property type="match status" value="1"/>
</dbReference>
<organism evidence="2 3">
    <name type="scientific">Haematococcus lacustris</name>
    <name type="common">Green alga</name>
    <name type="synonym">Haematococcus pluvialis</name>
    <dbReference type="NCBI Taxonomy" id="44745"/>
    <lineage>
        <taxon>Eukaryota</taxon>
        <taxon>Viridiplantae</taxon>
        <taxon>Chlorophyta</taxon>
        <taxon>core chlorophytes</taxon>
        <taxon>Chlorophyceae</taxon>
        <taxon>CS clade</taxon>
        <taxon>Chlamydomonadales</taxon>
        <taxon>Haematococcaceae</taxon>
        <taxon>Haematococcus</taxon>
    </lineage>
</organism>
<dbReference type="InterPro" id="IPR029063">
    <property type="entry name" value="SAM-dependent_MTases_sf"/>
</dbReference>
<gene>
    <name evidence="2" type="ORF">HaLaN_22018</name>
</gene>
<keyword evidence="3" id="KW-1185">Reference proteome</keyword>
<evidence type="ECO:0000313" key="2">
    <source>
        <dbReference type="EMBL" id="GFH24258.1"/>
    </source>
</evidence>
<feature type="domain" description="Methyltransferase FkbM" evidence="1">
    <location>
        <begin position="80"/>
        <end position="129"/>
    </location>
</feature>
<proteinExistence type="predicted"/>